<dbReference type="InterPro" id="IPR001969">
    <property type="entry name" value="Aspartic_peptidase_AS"/>
</dbReference>
<organism evidence="11 12">
    <name type="scientific">Sporothrix epigloea</name>
    <dbReference type="NCBI Taxonomy" id="1892477"/>
    <lineage>
        <taxon>Eukaryota</taxon>
        <taxon>Fungi</taxon>
        <taxon>Dikarya</taxon>
        <taxon>Ascomycota</taxon>
        <taxon>Pezizomycotina</taxon>
        <taxon>Sordariomycetes</taxon>
        <taxon>Sordariomycetidae</taxon>
        <taxon>Ophiostomatales</taxon>
        <taxon>Ophiostomataceae</taxon>
        <taxon>Sporothrix</taxon>
    </lineage>
</organism>
<evidence type="ECO:0000256" key="8">
    <source>
        <dbReference type="SAM" id="Phobius"/>
    </source>
</evidence>
<dbReference type="SUPFAM" id="SSF50630">
    <property type="entry name" value="Acid proteases"/>
    <property type="match status" value="1"/>
</dbReference>
<dbReference type="PANTHER" id="PTHR47966:SF65">
    <property type="entry name" value="ASPARTIC-TYPE ENDOPEPTIDASE"/>
    <property type="match status" value="1"/>
</dbReference>
<reference evidence="11 12" key="1">
    <citation type="submission" date="2024-01" db="EMBL/GenBank/DDBJ databases">
        <authorList>
            <person name="Allen C."/>
            <person name="Tagirdzhanova G."/>
        </authorList>
    </citation>
    <scope>NUCLEOTIDE SEQUENCE [LARGE SCALE GENOMIC DNA]</scope>
    <source>
        <strain evidence="11 12">CBS 573.63</strain>
    </source>
</reference>
<evidence type="ECO:0000256" key="7">
    <source>
        <dbReference type="SAM" id="MobiDB-lite"/>
    </source>
</evidence>
<feature type="compositionally biased region" description="Low complexity" evidence="7">
    <location>
        <begin position="464"/>
        <end position="503"/>
    </location>
</feature>
<feature type="domain" description="Peptidase A1" evidence="10">
    <location>
        <begin position="63"/>
        <end position="432"/>
    </location>
</feature>
<dbReference type="Pfam" id="PF00026">
    <property type="entry name" value="Asp"/>
    <property type="match status" value="1"/>
</dbReference>
<sequence>MRTILVITSLATFTTVAMANVVEIGINKIRPKHPGYLPGKLRDRASTGSYIESLANNVTGGGYYASVEVGTPGQTQVLVVDTGSSDVWVVASDANLCTNSRLQREYGDTCSDTYNPDKSSTYKLVNASGFDISYLDGTGSTGNYISDNFEIAGATVKSLQMGLATHTVRGTGIMGIGYSASESTLDVYPNLVDQFQEQGLTSTKAYSLYLNDYRAETGSILFGGVDTEKFIGDLSVMPILQTTRNGTDASYTVLAVALNSMTAVPGPGADKYPVDFGLAQAIPAILDSGTTLSYLPSDVASSLFASIGAYTDNRETGYTFIDCDGPSDLKVTLSLGRGATIVLPASQIVINAFQGYQDIIPSNVPFSNACLFGFQDIGVASSASSSSSSSLASKLSAIAAASAGGSYALLGDSFLRSAYAVYDLTNNEIALAQSNLNSTSSNVVELQAFDSGIPTLTGVKSQQPLSPTTSGSGSTTTGSSSKSTTTSPSGTLGTATGTAKPTPNAAGMSAIPGSSLVLLSAGAACLLSCLGGALVLA</sequence>
<dbReference type="Proteomes" id="UP001642501">
    <property type="component" value="Unassembled WGS sequence"/>
</dbReference>
<keyword evidence="8" id="KW-1133">Transmembrane helix</keyword>
<feature type="signal peptide" evidence="9">
    <location>
        <begin position="1"/>
        <end position="19"/>
    </location>
</feature>
<evidence type="ECO:0000256" key="6">
    <source>
        <dbReference type="RuleBase" id="RU000454"/>
    </source>
</evidence>
<evidence type="ECO:0000256" key="1">
    <source>
        <dbReference type="ARBA" id="ARBA00007447"/>
    </source>
</evidence>
<keyword evidence="3 9" id="KW-0732">Signal</keyword>
<dbReference type="PROSITE" id="PS51767">
    <property type="entry name" value="PEPTIDASE_A1"/>
    <property type="match status" value="1"/>
</dbReference>
<protein>
    <recommendedName>
        <fullName evidence="10">Peptidase A1 domain-containing protein</fullName>
    </recommendedName>
</protein>
<name>A0ABP0DT26_9PEZI</name>
<evidence type="ECO:0000259" key="10">
    <source>
        <dbReference type="PROSITE" id="PS51767"/>
    </source>
</evidence>
<comment type="caution">
    <text evidence="11">The sequence shown here is derived from an EMBL/GenBank/DDBJ whole genome shotgun (WGS) entry which is preliminary data.</text>
</comment>
<evidence type="ECO:0000256" key="9">
    <source>
        <dbReference type="SAM" id="SignalP"/>
    </source>
</evidence>
<dbReference type="InterPro" id="IPR021109">
    <property type="entry name" value="Peptidase_aspartic_dom_sf"/>
</dbReference>
<comment type="similarity">
    <text evidence="1 6">Belongs to the peptidase A1 family.</text>
</comment>
<dbReference type="PROSITE" id="PS00141">
    <property type="entry name" value="ASP_PROTEASE"/>
    <property type="match status" value="2"/>
</dbReference>
<accession>A0ABP0DT26</accession>
<keyword evidence="8" id="KW-0472">Membrane</keyword>
<keyword evidence="2 6" id="KW-0645">Protease</keyword>
<dbReference type="PRINTS" id="PR00792">
    <property type="entry name" value="PEPSIN"/>
</dbReference>
<dbReference type="InterPro" id="IPR033121">
    <property type="entry name" value="PEPTIDASE_A1"/>
</dbReference>
<evidence type="ECO:0000313" key="12">
    <source>
        <dbReference type="Proteomes" id="UP001642501"/>
    </source>
</evidence>
<evidence type="ECO:0000256" key="2">
    <source>
        <dbReference type="ARBA" id="ARBA00022670"/>
    </source>
</evidence>
<keyword evidence="12" id="KW-1185">Reference proteome</keyword>
<dbReference type="InterPro" id="IPR001461">
    <property type="entry name" value="Aspartic_peptidase_A1"/>
</dbReference>
<evidence type="ECO:0000256" key="5">
    <source>
        <dbReference type="ARBA" id="ARBA00022801"/>
    </source>
</evidence>
<feature type="region of interest" description="Disordered" evidence="7">
    <location>
        <begin position="457"/>
        <end position="503"/>
    </location>
</feature>
<dbReference type="PANTHER" id="PTHR47966">
    <property type="entry name" value="BETA-SITE APP-CLEAVING ENZYME, ISOFORM A-RELATED"/>
    <property type="match status" value="1"/>
</dbReference>
<dbReference type="CDD" id="cd05474">
    <property type="entry name" value="SAP_like"/>
    <property type="match status" value="1"/>
</dbReference>
<evidence type="ECO:0000256" key="4">
    <source>
        <dbReference type="ARBA" id="ARBA00022750"/>
    </source>
</evidence>
<evidence type="ECO:0000313" key="11">
    <source>
        <dbReference type="EMBL" id="CAK7270808.1"/>
    </source>
</evidence>
<dbReference type="EMBL" id="CAWUOM010000078">
    <property type="protein sequence ID" value="CAK7270808.1"/>
    <property type="molecule type" value="Genomic_DNA"/>
</dbReference>
<keyword evidence="8" id="KW-0812">Transmembrane</keyword>
<dbReference type="InterPro" id="IPR033876">
    <property type="entry name" value="SAP-like"/>
</dbReference>
<evidence type="ECO:0000256" key="3">
    <source>
        <dbReference type="ARBA" id="ARBA00022729"/>
    </source>
</evidence>
<gene>
    <name evidence="11" type="ORF">SEPCBS57363_004292</name>
</gene>
<dbReference type="Gene3D" id="2.40.70.10">
    <property type="entry name" value="Acid Proteases"/>
    <property type="match status" value="2"/>
</dbReference>
<feature type="chain" id="PRO_5045752418" description="Peptidase A1 domain-containing protein" evidence="9">
    <location>
        <begin position="20"/>
        <end position="537"/>
    </location>
</feature>
<feature type="transmembrane region" description="Helical" evidence="8">
    <location>
        <begin position="516"/>
        <end position="536"/>
    </location>
</feature>
<keyword evidence="4 6" id="KW-0064">Aspartyl protease</keyword>
<keyword evidence="5 6" id="KW-0378">Hydrolase</keyword>
<proteinExistence type="inferred from homology"/>